<dbReference type="Proteomes" id="UP000035680">
    <property type="component" value="Unassembled WGS sequence"/>
</dbReference>
<proteinExistence type="predicted"/>
<organism evidence="1 2">
    <name type="scientific">Strongyloides venezuelensis</name>
    <name type="common">Threadworm</name>
    <dbReference type="NCBI Taxonomy" id="75913"/>
    <lineage>
        <taxon>Eukaryota</taxon>
        <taxon>Metazoa</taxon>
        <taxon>Ecdysozoa</taxon>
        <taxon>Nematoda</taxon>
        <taxon>Chromadorea</taxon>
        <taxon>Rhabditida</taxon>
        <taxon>Tylenchina</taxon>
        <taxon>Panagrolaimomorpha</taxon>
        <taxon>Strongyloidoidea</taxon>
        <taxon>Strongyloididae</taxon>
        <taxon>Strongyloides</taxon>
    </lineage>
</organism>
<reference evidence="1" key="1">
    <citation type="submission" date="2014-07" db="EMBL/GenBank/DDBJ databases">
        <authorList>
            <person name="Martin A.A"/>
            <person name="De Silva N."/>
        </authorList>
    </citation>
    <scope>NUCLEOTIDE SEQUENCE</scope>
</reference>
<dbReference type="WBParaSite" id="SVE_2022400.1">
    <property type="protein sequence ID" value="SVE_2022400.1"/>
    <property type="gene ID" value="SVE_2022400"/>
</dbReference>
<keyword evidence="1" id="KW-1185">Reference proteome</keyword>
<accession>A0A0K0G643</accession>
<evidence type="ECO:0000313" key="1">
    <source>
        <dbReference type="Proteomes" id="UP000035680"/>
    </source>
</evidence>
<sequence length="111" mass="12958">MQRIPTWISSNQKIKEEINYLLGDELLVKGIKDVRALQKHTLNSDYNPLILKLEFEELTHRLKFKNNKVNLRPDLNKIDPMKLKEHLILDGRKATEALATLINNHAHLILD</sequence>
<evidence type="ECO:0000313" key="2">
    <source>
        <dbReference type="WBParaSite" id="SVE_2022400.1"/>
    </source>
</evidence>
<name>A0A0K0G643_STRVS</name>
<protein>
    <submittedName>
        <fullName evidence="2">Uncharacterized protein</fullName>
    </submittedName>
</protein>
<dbReference type="AlphaFoldDB" id="A0A0K0G643"/>
<reference evidence="2" key="2">
    <citation type="submission" date="2015-08" db="UniProtKB">
        <authorList>
            <consortium name="WormBaseParasite"/>
        </authorList>
    </citation>
    <scope>IDENTIFICATION</scope>
</reference>